<feature type="transmembrane region" description="Helical" evidence="2">
    <location>
        <begin position="86"/>
        <end position="104"/>
    </location>
</feature>
<accession>A0AAP3E5L4</accession>
<dbReference type="RefSeq" id="WP_342806632.1">
    <property type="nucleotide sequence ID" value="NZ_JAOPJZ010000002.1"/>
</dbReference>
<feature type="transmembrane region" description="Helical" evidence="2">
    <location>
        <begin position="473"/>
        <end position="490"/>
    </location>
</feature>
<comment type="caution">
    <text evidence="3">The sequence shown here is derived from an EMBL/GenBank/DDBJ whole genome shotgun (WGS) entry which is preliminary data.</text>
</comment>
<evidence type="ECO:0000313" key="3">
    <source>
        <dbReference type="EMBL" id="MCU4751150.1"/>
    </source>
</evidence>
<proteinExistence type="predicted"/>
<feature type="transmembrane region" description="Helical" evidence="2">
    <location>
        <begin position="328"/>
        <end position="348"/>
    </location>
</feature>
<feature type="transmembrane region" description="Helical" evidence="2">
    <location>
        <begin position="176"/>
        <end position="195"/>
    </location>
</feature>
<feature type="transmembrane region" description="Helical" evidence="2">
    <location>
        <begin position="543"/>
        <end position="562"/>
    </location>
</feature>
<protein>
    <submittedName>
        <fullName evidence="3">Uncharacterized protein</fullName>
    </submittedName>
</protein>
<gene>
    <name evidence="3" type="ORF">OB919_04000</name>
</gene>
<name>A0AAP3E5L4_9EURY</name>
<feature type="transmembrane region" description="Helical" evidence="2">
    <location>
        <begin position="413"/>
        <end position="435"/>
    </location>
</feature>
<dbReference type="EMBL" id="JAOPJZ010000002">
    <property type="protein sequence ID" value="MCU4751150.1"/>
    <property type="molecule type" value="Genomic_DNA"/>
</dbReference>
<feature type="transmembrane region" description="Helical" evidence="2">
    <location>
        <begin position="226"/>
        <end position="245"/>
    </location>
</feature>
<feature type="transmembrane region" description="Helical" evidence="2">
    <location>
        <begin position="116"/>
        <end position="138"/>
    </location>
</feature>
<feature type="transmembrane region" description="Helical" evidence="2">
    <location>
        <begin position="59"/>
        <end position="80"/>
    </location>
</feature>
<dbReference type="Pfam" id="PF24363">
    <property type="entry name" value="DUF7519"/>
    <property type="match status" value="1"/>
</dbReference>
<feature type="transmembrane region" description="Helical" evidence="2">
    <location>
        <begin position="447"/>
        <end position="467"/>
    </location>
</feature>
<keyword evidence="2" id="KW-0812">Transmembrane</keyword>
<feature type="region of interest" description="Disordered" evidence="1">
    <location>
        <begin position="1"/>
        <end position="28"/>
    </location>
</feature>
<dbReference type="AlphaFoldDB" id="A0AAP3E5L4"/>
<keyword evidence="4" id="KW-1185">Reference proteome</keyword>
<evidence type="ECO:0000256" key="1">
    <source>
        <dbReference type="SAM" id="MobiDB-lite"/>
    </source>
</evidence>
<keyword evidence="2" id="KW-0472">Membrane</keyword>
<keyword evidence="2" id="KW-1133">Transmembrane helix</keyword>
<dbReference type="InterPro" id="IPR055941">
    <property type="entry name" value="DUF7519"/>
</dbReference>
<reference evidence="3 4" key="1">
    <citation type="submission" date="2022-09" db="EMBL/GenBank/DDBJ databases">
        <title>Enrichment on poylsaccharides allowed isolation of novel metabolic and taxonomic groups of Haloarchaea.</title>
        <authorList>
            <person name="Sorokin D.Y."/>
            <person name="Elcheninov A.G."/>
            <person name="Khizhniak T.V."/>
            <person name="Kolganova T.V."/>
            <person name="Kublanov I.V."/>
        </authorList>
    </citation>
    <scope>NUCLEOTIDE SEQUENCE [LARGE SCALE GENOMIC DNA]</scope>
    <source>
        <strain evidence="3 4">AArc-curdl1</strain>
    </source>
</reference>
<feature type="transmembrane region" description="Helical" evidence="2">
    <location>
        <begin position="266"/>
        <end position="295"/>
    </location>
</feature>
<dbReference type="Proteomes" id="UP001321047">
    <property type="component" value="Unassembled WGS sequence"/>
</dbReference>
<feature type="transmembrane region" description="Helical" evidence="2">
    <location>
        <begin position="144"/>
        <end position="164"/>
    </location>
</feature>
<feature type="transmembrane region" description="Helical" evidence="2">
    <location>
        <begin position="360"/>
        <end position="383"/>
    </location>
</feature>
<sequence>MTEYTHGTERDQHSPPGDGSTKPDKSHLERARATATILGRRGVAGALERTRIALARPTASDIATMVLTLLVCLVVGGSLIGARLAAVATAGGVVAALTAILLASPNPAVRAVGGALAVPTSVMVTAPIVVAWAFAFGIAGFGPFAAVTVWALIFAALAGTLVSWDKLGDGGARKAATGATLAALGVIGVVVVRVLPEAGVRERARDAVVDVGALALEFVVDPNQSMAALSFFGLTIAVALALGFTSRYLPFERLVPPDRRDALSNAVAGVGSGCSLVIRGSIVLGLVAVFVPVVVDQFEEIPVTPLELETEVPAPLGALLADLLTSGALRYLLLGLLGVLVLAAFGEWVRRALRRGLAGVLARVCAPMAGGVVLALGLAYAVADPAIEATLESLIVQLEPQSLAELLLEFPTFGLVAALIIVALGMLSSLLGTVSTLRTIRVLPPRAIGAALAAVGVFALAISLAIIGRPETAIWTAASAFVIWDIGEYADGIRAELGREAATMRAELVHAAGSVVTGAIIALGTVGLYRWVASDIPLIDRRLAAAALATGLVTLALVAWVLRK</sequence>
<feature type="compositionally biased region" description="Basic and acidic residues" evidence="1">
    <location>
        <begin position="1"/>
        <end position="13"/>
    </location>
</feature>
<feature type="transmembrane region" description="Helical" evidence="2">
    <location>
        <begin position="511"/>
        <end position="531"/>
    </location>
</feature>
<evidence type="ECO:0000256" key="2">
    <source>
        <dbReference type="SAM" id="Phobius"/>
    </source>
</evidence>
<organism evidence="3 4">
    <name type="scientific">Natronosalvus hydrolyticus</name>
    <dbReference type="NCBI Taxonomy" id="2979988"/>
    <lineage>
        <taxon>Archaea</taxon>
        <taxon>Methanobacteriati</taxon>
        <taxon>Methanobacteriota</taxon>
        <taxon>Stenosarchaea group</taxon>
        <taxon>Halobacteria</taxon>
        <taxon>Halobacteriales</taxon>
        <taxon>Natrialbaceae</taxon>
        <taxon>Natronosalvus</taxon>
    </lineage>
</organism>
<evidence type="ECO:0000313" key="4">
    <source>
        <dbReference type="Proteomes" id="UP001321047"/>
    </source>
</evidence>